<comment type="caution">
    <text evidence="2">The sequence shown here is derived from an EMBL/GenBank/DDBJ whole genome shotgun (WGS) entry which is preliminary data.</text>
</comment>
<evidence type="ECO:0000313" key="3">
    <source>
        <dbReference type="Proteomes" id="UP001150925"/>
    </source>
</evidence>
<proteinExistence type="predicted"/>
<dbReference type="OrthoDB" id="10334451at2759"/>
<dbReference type="AlphaFoldDB" id="A0A9W8E800"/>
<reference evidence="2" key="1">
    <citation type="submission" date="2022-07" db="EMBL/GenBank/DDBJ databases">
        <title>Phylogenomic reconstructions and comparative analyses of Kickxellomycotina fungi.</title>
        <authorList>
            <person name="Reynolds N.K."/>
            <person name="Stajich J.E."/>
            <person name="Barry K."/>
            <person name="Grigoriev I.V."/>
            <person name="Crous P."/>
            <person name="Smith M.E."/>
        </authorList>
    </citation>
    <scope>NUCLEOTIDE SEQUENCE</scope>
    <source>
        <strain evidence="2">RSA 1196</strain>
    </source>
</reference>
<gene>
    <name evidence="2" type="ORF">IWQ62_001966</name>
</gene>
<protein>
    <submittedName>
        <fullName evidence="2">Uncharacterized protein</fullName>
    </submittedName>
</protein>
<accession>A0A9W8E800</accession>
<keyword evidence="3" id="KW-1185">Reference proteome</keyword>
<feature type="region of interest" description="Disordered" evidence="1">
    <location>
        <begin position="16"/>
        <end position="60"/>
    </location>
</feature>
<name>A0A9W8E800_9FUNG</name>
<evidence type="ECO:0000256" key="1">
    <source>
        <dbReference type="SAM" id="MobiDB-lite"/>
    </source>
</evidence>
<sequence>MSQKVTNALLNFALSATPKRKPAATVRSQGSKPTEDATKTGHKRKRRSHAPRQTVADPNFTVVDQYQNEKKSQERVFKRNLTYFKAKTALSRSTKKLRKQLIERL</sequence>
<organism evidence="2 3">
    <name type="scientific">Dispira parvispora</name>
    <dbReference type="NCBI Taxonomy" id="1520584"/>
    <lineage>
        <taxon>Eukaryota</taxon>
        <taxon>Fungi</taxon>
        <taxon>Fungi incertae sedis</taxon>
        <taxon>Zoopagomycota</taxon>
        <taxon>Kickxellomycotina</taxon>
        <taxon>Dimargaritomycetes</taxon>
        <taxon>Dimargaritales</taxon>
        <taxon>Dimargaritaceae</taxon>
        <taxon>Dispira</taxon>
    </lineage>
</organism>
<dbReference type="Proteomes" id="UP001150925">
    <property type="component" value="Unassembled WGS sequence"/>
</dbReference>
<dbReference type="EMBL" id="JANBPY010000366">
    <property type="protein sequence ID" value="KAJ1967274.1"/>
    <property type="molecule type" value="Genomic_DNA"/>
</dbReference>
<feature type="compositionally biased region" description="Basic residues" evidence="1">
    <location>
        <begin position="40"/>
        <end position="50"/>
    </location>
</feature>
<evidence type="ECO:0000313" key="2">
    <source>
        <dbReference type="EMBL" id="KAJ1967274.1"/>
    </source>
</evidence>